<dbReference type="PANTHER" id="PTHR43788:SF8">
    <property type="entry name" value="DNA-BINDING PROTEIN SMUBP-2"/>
    <property type="match status" value="1"/>
</dbReference>
<accession>A0A840GIF0</accession>
<dbReference type="RefSeq" id="WP_153116902.1">
    <property type="nucleotide sequence ID" value="NZ_JACIGE010000008.1"/>
</dbReference>
<organism evidence="4 5">
    <name type="scientific">Rhodocyclus tenuis</name>
    <name type="common">Rhodospirillum tenue</name>
    <dbReference type="NCBI Taxonomy" id="1066"/>
    <lineage>
        <taxon>Bacteria</taxon>
        <taxon>Pseudomonadati</taxon>
        <taxon>Pseudomonadota</taxon>
        <taxon>Betaproteobacteria</taxon>
        <taxon>Rhodocyclales</taxon>
        <taxon>Rhodocyclaceae</taxon>
        <taxon>Rhodocyclus</taxon>
    </lineage>
</organism>
<dbReference type="SUPFAM" id="SSF55464">
    <property type="entry name" value="Origin of replication-binding domain, RBD-like"/>
    <property type="match status" value="1"/>
</dbReference>
<dbReference type="EMBL" id="JACIGE010000008">
    <property type="protein sequence ID" value="MBB4247959.1"/>
    <property type="molecule type" value="Genomic_DNA"/>
</dbReference>
<dbReference type="NCBIfam" id="NF041492">
    <property type="entry name" value="MobF"/>
    <property type="match status" value="1"/>
</dbReference>
<dbReference type="Gene3D" id="3.40.50.300">
    <property type="entry name" value="P-loop containing nucleotide triphosphate hydrolases"/>
    <property type="match status" value="3"/>
</dbReference>
<comment type="caution">
    <text evidence="4">The sequence shown here is derived from an EMBL/GenBank/DDBJ whole genome shotgun (WGS) entry which is preliminary data.</text>
</comment>
<keyword evidence="5" id="KW-1185">Reference proteome</keyword>
<sequence>MLSIAPIGAGEVASGYAEYQESEVSRQGREDYYAGEQDAGRWAGQLASALGLQGDLQQGELLRMLQGYHPRTGEALAYNAGDQHKAGWDLTFSAPKSVSSVWAVANEDTRAAIERAQEAAAIAALKFLEERAFTSRDRQNPSPITSVLAARYQHGTSREKEPQLHTHCPVANMGLRADGSVCAIDFDARWKMAAGALYRSVLAAEMQKLGFATERDGDSFRLAGLPDALLQSWSTRAGQIRQALAEFGHATAKAAAVAARATRRGKEDSTQSELRAEWAATAAEHGVTAESIEALRSAEVAAEAQARAAKTAVAAAARQAQSQAQSCADAARIQAHATAPEHEPGPRLGEHATAGMVAAMEKIIAAGATRGDKIDPVKPLNPSAPKAEQKFDFRQVREWLNKNSKKKLNLREDEVAAAQDVPADQPAPVRAPDPVVAPADMPGIDLDALLGDLSDPANPLSPDAIFRAITEHDSVFTEHRIYQSVAVAAQGVLDDEGIRAYVARLMIQRELLPLRRPPELADCDARDPRATERHYTTRQMWLLETALAERAQRMDADNSVAVDVPAVDAAIAAFEARKGFALAPEQRAALMHVTSDTGALAIVRGAAGAGKTTMLEAAADAWRGAGSRVLGCALAGKATAGMAEVGIDSMTIAARQFLPVSIASARERRDQSADWLAKQVDIRDRLATRLESARKPETIERMQKSLEAAEQRVVAAADLLADATTALEKLEAQQLRAGDVLVCDEAGMVGSRDMSWLAQQCADAGAKLVLVGDEKQLQAISAGGAFRMLQRAVGRYAELVENRRQRSEDDRLAANAIVAGEAGEAIRNYLERGLVRVDRTRDESVAALVNGWLDDEIDPAAKLILTKTRADAAELNSLIQSHRFAGGEVINSVPLSTAAGKLAVGEGDRLLFGQNSKRLGVMNGQLGTVDRIDLTELGHVVTVRTDAGVSVRFLVGDPDDRDLAKNARESGLAGVYNNFALGYAITTHKSQGATVRASYVFGLGDREMGYVQSTRHKDRAHFYFTAADLEQLEVEAGNGEATARMLKAMEAIAKKQRLEPVPDNQRSFRTVREWLDLHSDVALGTGRTPDPKLEGLTKEQQELLLRLKDATRALAASHQKETTADYLLEAQFDRQAAEKEAAEKLLLVDDRAAVENEVLSANGRHDEVQKTAPADELALTLGGD</sequence>
<evidence type="ECO:0000313" key="5">
    <source>
        <dbReference type="Proteomes" id="UP000587070"/>
    </source>
</evidence>
<dbReference type="AlphaFoldDB" id="A0A840GIF0"/>
<dbReference type="InterPro" id="IPR014059">
    <property type="entry name" value="TraI/TrwC_relax"/>
</dbReference>
<name>A0A840GIF0_RHOTE</name>
<proteinExistence type="predicted"/>
<protein>
    <submittedName>
        <fullName evidence="4">Conjugative relaxase-like TrwC/TraI family protein</fullName>
    </submittedName>
</protein>
<feature type="coiled-coil region" evidence="1">
    <location>
        <begin position="699"/>
        <end position="733"/>
    </location>
</feature>
<dbReference type="NCBIfam" id="TIGR02686">
    <property type="entry name" value="relax_trwC"/>
    <property type="match status" value="1"/>
</dbReference>
<reference evidence="4 5" key="1">
    <citation type="submission" date="2020-08" db="EMBL/GenBank/DDBJ databases">
        <title>Genome sequencing of Purple Non-Sulfur Bacteria from various extreme environments.</title>
        <authorList>
            <person name="Mayer M."/>
        </authorList>
    </citation>
    <scope>NUCLEOTIDE SEQUENCE [LARGE SCALE GENOMIC DNA]</scope>
    <source>
        <strain evidence="4 5">2761</strain>
    </source>
</reference>
<dbReference type="Pfam" id="PF13604">
    <property type="entry name" value="AAA_30"/>
    <property type="match status" value="1"/>
</dbReference>
<dbReference type="SUPFAM" id="SSF52540">
    <property type="entry name" value="P-loop containing nucleoside triphosphate hydrolases"/>
    <property type="match status" value="1"/>
</dbReference>
<evidence type="ECO:0000256" key="2">
    <source>
        <dbReference type="SAM" id="MobiDB-lite"/>
    </source>
</evidence>
<dbReference type="GO" id="GO:0043139">
    <property type="term" value="F:5'-3' DNA helicase activity"/>
    <property type="evidence" value="ECO:0007669"/>
    <property type="project" value="TreeGrafter"/>
</dbReference>
<keyword evidence="1" id="KW-0175">Coiled coil</keyword>
<evidence type="ECO:0000313" key="4">
    <source>
        <dbReference type="EMBL" id="MBB4247959.1"/>
    </source>
</evidence>
<dbReference type="PANTHER" id="PTHR43788">
    <property type="entry name" value="DNA2/NAM7 HELICASE FAMILY MEMBER"/>
    <property type="match status" value="1"/>
</dbReference>
<feature type="region of interest" description="Disordered" evidence="2">
    <location>
        <begin position="1164"/>
        <end position="1184"/>
    </location>
</feature>
<dbReference type="InterPro" id="IPR027417">
    <property type="entry name" value="P-loop_NTPase"/>
</dbReference>
<dbReference type="InterPro" id="IPR014862">
    <property type="entry name" value="TrwC"/>
</dbReference>
<feature type="domain" description="TrwC relaxase" evidence="3">
    <location>
        <begin position="14"/>
        <end position="284"/>
    </location>
</feature>
<evidence type="ECO:0000259" key="3">
    <source>
        <dbReference type="Pfam" id="PF08751"/>
    </source>
</evidence>
<dbReference type="InterPro" id="IPR050534">
    <property type="entry name" value="Coronavir_polyprotein_1ab"/>
</dbReference>
<dbReference type="OrthoDB" id="1634048at2"/>
<evidence type="ECO:0000256" key="1">
    <source>
        <dbReference type="SAM" id="Coils"/>
    </source>
</evidence>
<dbReference type="Proteomes" id="UP000587070">
    <property type="component" value="Unassembled WGS sequence"/>
</dbReference>
<dbReference type="CDD" id="cd18809">
    <property type="entry name" value="SF1_C_RecD"/>
    <property type="match status" value="1"/>
</dbReference>
<gene>
    <name evidence="4" type="ORF">GGD90_002345</name>
</gene>
<dbReference type="Pfam" id="PF08751">
    <property type="entry name" value="TrwC"/>
    <property type="match status" value="1"/>
</dbReference>
<dbReference type="Gene3D" id="2.30.30.940">
    <property type="match status" value="1"/>
</dbReference>